<evidence type="ECO:0000313" key="3">
    <source>
        <dbReference type="Proteomes" id="UP000762676"/>
    </source>
</evidence>
<name>A0AAV4EP30_9GAST</name>
<keyword evidence="1" id="KW-0732">Signal</keyword>
<sequence length="233" mass="25763">MWKLAVFLLCLLFILEVKGDCSSLLACENQLSNSAILSGDPASYAAYADGSAVLDAACGELSGLTTCVSNNLDSCTEVSIKNEIKALKDFVEYICSDDGRQDILDLADSQCNDHPNLELHMEMMMHGCLEDFQMSVQMAQFQAIMDGREFQVSEVCPFTEELEACIVNRSAAMCGPAWGTFMTNIWHIAASDQFAQFGCVHDTDHRRKSTPGDHSLLWTRNFSHQDNGSYDSK</sequence>
<comment type="caution">
    <text evidence="2">The sequence shown here is derived from an EMBL/GenBank/DDBJ whole genome shotgun (WGS) entry which is preliminary data.</text>
</comment>
<feature type="chain" id="PRO_5043921129" description="DUF19 domain-containing protein" evidence="1">
    <location>
        <begin position="20"/>
        <end position="233"/>
    </location>
</feature>
<protein>
    <recommendedName>
        <fullName evidence="4">DUF19 domain-containing protein</fullName>
    </recommendedName>
</protein>
<dbReference type="EMBL" id="BMAT01010886">
    <property type="protein sequence ID" value="GFR62522.1"/>
    <property type="molecule type" value="Genomic_DNA"/>
</dbReference>
<evidence type="ECO:0000256" key="1">
    <source>
        <dbReference type="SAM" id="SignalP"/>
    </source>
</evidence>
<dbReference type="AlphaFoldDB" id="A0AAV4EP30"/>
<evidence type="ECO:0000313" key="2">
    <source>
        <dbReference type="EMBL" id="GFR62522.1"/>
    </source>
</evidence>
<proteinExistence type="predicted"/>
<reference evidence="2 3" key="1">
    <citation type="journal article" date="2021" name="Elife">
        <title>Chloroplast acquisition without the gene transfer in kleptoplastic sea slugs, Plakobranchus ocellatus.</title>
        <authorList>
            <person name="Maeda T."/>
            <person name="Takahashi S."/>
            <person name="Yoshida T."/>
            <person name="Shimamura S."/>
            <person name="Takaki Y."/>
            <person name="Nagai Y."/>
            <person name="Toyoda A."/>
            <person name="Suzuki Y."/>
            <person name="Arimoto A."/>
            <person name="Ishii H."/>
            <person name="Satoh N."/>
            <person name="Nishiyama T."/>
            <person name="Hasebe M."/>
            <person name="Maruyama T."/>
            <person name="Minagawa J."/>
            <person name="Obokata J."/>
            <person name="Shigenobu S."/>
        </authorList>
    </citation>
    <scope>NUCLEOTIDE SEQUENCE [LARGE SCALE GENOMIC DNA]</scope>
</reference>
<dbReference type="Proteomes" id="UP000762676">
    <property type="component" value="Unassembled WGS sequence"/>
</dbReference>
<keyword evidence="3" id="KW-1185">Reference proteome</keyword>
<organism evidence="2 3">
    <name type="scientific">Elysia marginata</name>
    <dbReference type="NCBI Taxonomy" id="1093978"/>
    <lineage>
        <taxon>Eukaryota</taxon>
        <taxon>Metazoa</taxon>
        <taxon>Spiralia</taxon>
        <taxon>Lophotrochozoa</taxon>
        <taxon>Mollusca</taxon>
        <taxon>Gastropoda</taxon>
        <taxon>Heterobranchia</taxon>
        <taxon>Euthyneura</taxon>
        <taxon>Panpulmonata</taxon>
        <taxon>Sacoglossa</taxon>
        <taxon>Placobranchoidea</taxon>
        <taxon>Plakobranchidae</taxon>
        <taxon>Elysia</taxon>
    </lineage>
</organism>
<evidence type="ECO:0008006" key="4">
    <source>
        <dbReference type="Google" id="ProtNLM"/>
    </source>
</evidence>
<accession>A0AAV4EP30</accession>
<feature type="signal peptide" evidence="1">
    <location>
        <begin position="1"/>
        <end position="19"/>
    </location>
</feature>
<gene>
    <name evidence="2" type="ORF">ElyMa_005457900</name>
</gene>